<dbReference type="EMBL" id="UINC01090746">
    <property type="protein sequence ID" value="SVC42964.1"/>
    <property type="molecule type" value="Genomic_DNA"/>
</dbReference>
<reference evidence="1" key="1">
    <citation type="submission" date="2018-05" db="EMBL/GenBank/DDBJ databases">
        <authorList>
            <person name="Lanie J.A."/>
            <person name="Ng W.-L."/>
            <person name="Kazmierczak K.M."/>
            <person name="Andrzejewski T.M."/>
            <person name="Davidsen T.M."/>
            <person name="Wayne K.J."/>
            <person name="Tettelin H."/>
            <person name="Glass J.I."/>
            <person name="Rusch D."/>
            <person name="Podicherti R."/>
            <person name="Tsui H.-C.T."/>
            <person name="Winkler M.E."/>
        </authorList>
    </citation>
    <scope>NUCLEOTIDE SEQUENCE</scope>
</reference>
<dbReference type="SUPFAM" id="SSF53756">
    <property type="entry name" value="UDP-Glycosyltransferase/glycogen phosphorylase"/>
    <property type="match status" value="1"/>
</dbReference>
<accession>A0A382M1T8</accession>
<name>A0A382M1T8_9ZZZZ</name>
<feature type="non-terminal residue" evidence="1">
    <location>
        <position position="1"/>
    </location>
</feature>
<sequence>LSELYKFFILLKYFFTKKGYNDHNLPEGLVVKLSLSLLNPFGEVEKQGFSSDYFSKIMLRIQESELKLNILNSKEVVRFFQRNKIEHIFSYLQYQQSLSSGLEKCLEFLKPDMIFSQMSLGVTCTLGHLAEASGIPAMLISHGSHILHPEGAAALEHELIAKNILLGGYLYLGIQTSLSYDYVVKNQIPNHSIVKITPTILLNNKSKINNKEKLTVLHASTAKGGTKRYIYETEDELLESFLETIEVLSTCRNIKLIIKFRATETFSFKSLKALLGNLPDNVSLESDAPFGYFLASSHLLMSFSSTTIEEALINDTPVLLYGGKGRYSHIPTEPFKLGKTDDILTPVTFVDNRESLADYFKVLDKNFDIFIDHQFDFSRYRLKDSIRVID</sequence>
<gene>
    <name evidence="1" type="ORF">METZ01_LOCUS295818</name>
</gene>
<feature type="non-terminal residue" evidence="1">
    <location>
        <position position="390"/>
    </location>
</feature>
<proteinExistence type="predicted"/>
<protein>
    <recommendedName>
        <fullName evidence="2">UDP-N-acetylglucosamine 2-epimerase domain-containing protein</fullName>
    </recommendedName>
</protein>
<dbReference type="AlphaFoldDB" id="A0A382M1T8"/>
<evidence type="ECO:0008006" key="2">
    <source>
        <dbReference type="Google" id="ProtNLM"/>
    </source>
</evidence>
<evidence type="ECO:0000313" key="1">
    <source>
        <dbReference type="EMBL" id="SVC42964.1"/>
    </source>
</evidence>
<organism evidence="1">
    <name type="scientific">marine metagenome</name>
    <dbReference type="NCBI Taxonomy" id="408172"/>
    <lineage>
        <taxon>unclassified sequences</taxon>
        <taxon>metagenomes</taxon>
        <taxon>ecological metagenomes</taxon>
    </lineage>
</organism>